<evidence type="ECO:0000256" key="4">
    <source>
        <dbReference type="SAM" id="Phobius"/>
    </source>
</evidence>
<dbReference type="Gene3D" id="3.40.50.10140">
    <property type="entry name" value="Toll/interleukin-1 receptor homology (TIR) domain"/>
    <property type="match status" value="1"/>
</dbReference>
<keyword evidence="7" id="KW-1185">Reference proteome</keyword>
<keyword evidence="4" id="KW-0472">Membrane</keyword>
<dbReference type="Proteomes" id="UP001465717">
    <property type="component" value="Unassembled WGS sequence"/>
</dbReference>
<dbReference type="SMART" id="SM00255">
    <property type="entry name" value="TIR"/>
    <property type="match status" value="1"/>
</dbReference>
<reference evidence="6 7" key="1">
    <citation type="submission" date="2024-04" db="EMBL/GenBank/DDBJ databases">
        <title>Human intestinal bacterial collection.</title>
        <authorList>
            <person name="Pauvert C."/>
            <person name="Hitch T.C.A."/>
            <person name="Clavel T."/>
        </authorList>
    </citation>
    <scope>NUCLEOTIDE SEQUENCE [LARGE SCALE GENOMIC DNA]</scope>
    <source>
        <strain evidence="6 7">CLA-AA-H174</strain>
    </source>
</reference>
<dbReference type="InterPro" id="IPR000157">
    <property type="entry name" value="TIR_dom"/>
</dbReference>
<dbReference type="PANTHER" id="PTHR22998">
    <property type="entry name" value="SARM1"/>
    <property type="match status" value="1"/>
</dbReference>
<dbReference type="RefSeq" id="WP_349225629.1">
    <property type="nucleotide sequence ID" value="NZ_JBBNFG020000004.1"/>
</dbReference>
<protein>
    <submittedName>
        <fullName evidence="6">Toll/interleukin-1 receptor domain-containing protein</fullName>
    </submittedName>
</protein>
<dbReference type="PROSITE" id="PS50104">
    <property type="entry name" value="TIR"/>
    <property type="match status" value="1"/>
</dbReference>
<accession>A0ABV1FW07</accession>
<evidence type="ECO:0000313" key="6">
    <source>
        <dbReference type="EMBL" id="MEQ2507350.1"/>
    </source>
</evidence>
<dbReference type="EMBL" id="JBBNGE010000008">
    <property type="protein sequence ID" value="MEQ2507350.1"/>
    <property type="molecule type" value="Genomic_DNA"/>
</dbReference>
<evidence type="ECO:0000256" key="2">
    <source>
        <dbReference type="ARBA" id="ARBA00022490"/>
    </source>
</evidence>
<dbReference type="InterPro" id="IPR035897">
    <property type="entry name" value="Toll_tir_struct_dom_sf"/>
</dbReference>
<organism evidence="6 7">
    <name type="scientific">Segatella sinensis</name>
    <dbReference type="NCBI Taxonomy" id="3085167"/>
    <lineage>
        <taxon>Bacteria</taxon>
        <taxon>Pseudomonadati</taxon>
        <taxon>Bacteroidota</taxon>
        <taxon>Bacteroidia</taxon>
        <taxon>Bacteroidales</taxon>
        <taxon>Prevotellaceae</taxon>
        <taxon>Segatella</taxon>
    </lineage>
</organism>
<dbReference type="InterPro" id="IPR039184">
    <property type="entry name" value="SARM1"/>
</dbReference>
<evidence type="ECO:0000256" key="3">
    <source>
        <dbReference type="ARBA" id="ARBA00022737"/>
    </source>
</evidence>
<dbReference type="Pfam" id="PF13676">
    <property type="entry name" value="TIR_2"/>
    <property type="match status" value="1"/>
</dbReference>
<feature type="domain" description="TIR" evidence="5">
    <location>
        <begin position="2"/>
        <end position="143"/>
    </location>
</feature>
<keyword evidence="2" id="KW-0963">Cytoplasm</keyword>
<keyword evidence="4" id="KW-0812">Transmembrane</keyword>
<comment type="caution">
    <text evidence="6">The sequence shown here is derived from an EMBL/GenBank/DDBJ whole genome shotgun (WGS) entry which is preliminary data.</text>
</comment>
<keyword evidence="3" id="KW-0677">Repeat</keyword>
<feature type="transmembrane region" description="Helical" evidence="4">
    <location>
        <begin position="154"/>
        <end position="170"/>
    </location>
</feature>
<dbReference type="SUPFAM" id="SSF52200">
    <property type="entry name" value="Toll/Interleukin receptor TIR domain"/>
    <property type="match status" value="1"/>
</dbReference>
<comment type="subcellular location">
    <subcellularLocation>
        <location evidence="1">Cytoplasm</location>
    </subcellularLocation>
</comment>
<evidence type="ECO:0000313" key="7">
    <source>
        <dbReference type="Proteomes" id="UP001465717"/>
    </source>
</evidence>
<gene>
    <name evidence="6" type="ORF">AAAT87_03520</name>
</gene>
<keyword evidence="4" id="KW-1133">Transmembrane helix</keyword>
<sequence>MKKYDVFISYRREGGYDTAKHLSDLLTRDGYRVSFDIDTLRSGDFDTQLYERIDLCKDFILIVDKQAFDRTIIEKIPRQKDWLRCELAHALEKGKNIIPVFLSDINEFPDGLPDDISGVTKKNGPKYDRIYFNAFYQELKKRFLHKKISLKRKVGYIILVVLCIIGIIIIKPSPTNGYKYKASNEFVENINKWNSLKSFKDNAGKEGNKYMSWYLKDIDKRDMAQNKEFGEVYLKYIVIKPLVLAYVAFSTGNSEAEQNADFINDIIDDCYMAIPEDHKNSFAFNANKKEQRIESLKSDLDICIQELQKRNDLTKMQDDFIPLLKATIITSFWGF</sequence>
<dbReference type="PANTHER" id="PTHR22998:SF1">
    <property type="entry name" value="NAD(+) HYDROLASE SARM1"/>
    <property type="match status" value="1"/>
</dbReference>
<proteinExistence type="predicted"/>
<evidence type="ECO:0000256" key="1">
    <source>
        <dbReference type="ARBA" id="ARBA00004496"/>
    </source>
</evidence>
<evidence type="ECO:0000259" key="5">
    <source>
        <dbReference type="PROSITE" id="PS50104"/>
    </source>
</evidence>
<name>A0ABV1FW07_9BACT</name>
<keyword evidence="6" id="KW-0675">Receptor</keyword>